<dbReference type="Pfam" id="PF12802">
    <property type="entry name" value="MarR_2"/>
    <property type="match status" value="1"/>
</dbReference>
<dbReference type="GO" id="GO:0003700">
    <property type="term" value="F:DNA-binding transcription factor activity"/>
    <property type="evidence" value="ECO:0007669"/>
    <property type="project" value="InterPro"/>
</dbReference>
<dbReference type="EMBL" id="QQXL01000005">
    <property type="protein sequence ID" value="RKW70284.1"/>
    <property type="molecule type" value="Genomic_DNA"/>
</dbReference>
<reference evidence="2 3" key="1">
    <citation type="submission" date="2018-07" db="EMBL/GenBank/DDBJ databases">
        <title>Arthrobacter sp. nov., isolated from raw cow's milk with high bacterial count.</title>
        <authorList>
            <person name="Hahne J."/>
            <person name="Isele D."/>
            <person name="Lipski A."/>
        </authorList>
    </citation>
    <scope>NUCLEOTIDE SEQUENCE [LARGE SCALE GENOMIC DNA]</scope>
    <source>
        <strain evidence="2 3">JZ R-183</strain>
    </source>
</reference>
<dbReference type="PANTHER" id="PTHR33164">
    <property type="entry name" value="TRANSCRIPTIONAL REGULATOR, MARR FAMILY"/>
    <property type="match status" value="1"/>
</dbReference>
<dbReference type="AlphaFoldDB" id="A0A496PIG0"/>
<dbReference type="InterPro" id="IPR039422">
    <property type="entry name" value="MarR/SlyA-like"/>
</dbReference>
<gene>
    <name evidence="2" type="ORF">DWQ67_09690</name>
</gene>
<evidence type="ECO:0000313" key="2">
    <source>
        <dbReference type="EMBL" id="RKW70284.1"/>
    </source>
</evidence>
<dbReference type="InterPro" id="IPR036390">
    <property type="entry name" value="WH_DNA-bd_sf"/>
</dbReference>
<evidence type="ECO:0000259" key="1">
    <source>
        <dbReference type="PROSITE" id="PS50995"/>
    </source>
</evidence>
<proteinExistence type="predicted"/>
<protein>
    <submittedName>
        <fullName evidence="2">MarR family transcriptional regulator</fullName>
    </submittedName>
</protein>
<dbReference type="Proteomes" id="UP000273119">
    <property type="component" value="Unassembled WGS sequence"/>
</dbReference>
<keyword evidence="3" id="KW-1185">Reference proteome</keyword>
<feature type="domain" description="HTH marR-type" evidence="1">
    <location>
        <begin position="1"/>
        <end position="126"/>
    </location>
</feature>
<dbReference type="PROSITE" id="PS50995">
    <property type="entry name" value="HTH_MARR_2"/>
    <property type="match status" value="1"/>
</dbReference>
<accession>A0A496PIG0</accession>
<name>A0A496PIG0_9MICC</name>
<sequence length="132" mass="14634">MWGYPPALDRQLSQDAGLSTGEYSVLSTLSEAPGRQLRAGDAAADLGWERSRLSHLLRRMEAKGFIERVASLCDKRGHDVHLTQLGWEAIEAAAPQHVTFIRETLFDTLTVEEQRALASALRKVHQAANRAN</sequence>
<organism evidence="2 3">
    <name type="scientific">Galactobacter caseinivorans</name>
    <dbReference type="NCBI Taxonomy" id="2676123"/>
    <lineage>
        <taxon>Bacteria</taxon>
        <taxon>Bacillati</taxon>
        <taxon>Actinomycetota</taxon>
        <taxon>Actinomycetes</taxon>
        <taxon>Micrococcales</taxon>
        <taxon>Micrococcaceae</taxon>
        <taxon>Galactobacter</taxon>
    </lineage>
</organism>
<dbReference type="PANTHER" id="PTHR33164:SF99">
    <property type="entry name" value="MARR FAMILY REGULATORY PROTEIN"/>
    <property type="match status" value="1"/>
</dbReference>
<dbReference type="SMART" id="SM00347">
    <property type="entry name" value="HTH_MARR"/>
    <property type="match status" value="1"/>
</dbReference>
<dbReference type="SUPFAM" id="SSF46785">
    <property type="entry name" value="Winged helix' DNA-binding domain"/>
    <property type="match status" value="1"/>
</dbReference>
<comment type="caution">
    <text evidence="2">The sequence shown here is derived from an EMBL/GenBank/DDBJ whole genome shotgun (WGS) entry which is preliminary data.</text>
</comment>
<dbReference type="InterPro" id="IPR000835">
    <property type="entry name" value="HTH_MarR-typ"/>
</dbReference>
<dbReference type="Gene3D" id="1.10.10.10">
    <property type="entry name" value="Winged helix-like DNA-binding domain superfamily/Winged helix DNA-binding domain"/>
    <property type="match status" value="1"/>
</dbReference>
<dbReference type="PRINTS" id="PR00598">
    <property type="entry name" value="HTHMARR"/>
</dbReference>
<dbReference type="GO" id="GO:0006950">
    <property type="term" value="P:response to stress"/>
    <property type="evidence" value="ECO:0007669"/>
    <property type="project" value="TreeGrafter"/>
</dbReference>
<evidence type="ECO:0000313" key="3">
    <source>
        <dbReference type="Proteomes" id="UP000273119"/>
    </source>
</evidence>
<dbReference type="InterPro" id="IPR036388">
    <property type="entry name" value="WH-like_DNA-bd_sf"/>
</dbReference>